<dbReference type="AlphaFoldDB" id="A0A939RPZ0"/>
<keyword evidence="3" id="KW-1185">Reference proteome</keyword>
<name>A0A939RPZ0_9BRAD</name>
<dbReference type="Proteomes" id="UP000692816">
    <property type="component" value="Unassembled WGS sequence"/>
</dbReference>
<dbReference type="RefSeq" id="WP_176528430.1">
    <property type="nucleotide sequence ID" value="NZ_CP088022.1"/>
</dbReference>
<evidence type="ECO:0000313" key="2">
    <source>
        <dbReference type="EMBL" id="NVL04737.1"/>
    </source>
</evidence>
<reference evidence="1" key="2">
    <citation type="journal article" date="2021" name="Int. J. Syst. Evol. Microbiol.">
        <title>Bradyrhizobium septentrionale sp. nov. (sv. septentrionale) and Bradyrhizobium quebecense sp. nov. (sv. septentrionale) associated with legumes native to Canada possess rearranged symbiosis genes and numerous insertion sequences.</title>
        <authorList>
            <person name="Bromfield E.S.P."/>
            <person name="Cloutier S."/>
        </authorList>
    </citation>
    <scope>NUCLEOTIDE SEQUENCE</scope>
    <source>
        <strain evidence="1">12S5</strain>
    </source>
</reference>
<sequence length="47" mass="5275">MEATESKAAPANAARMGTVTIMRRLYLQLSWQTIELLVMHRRTAAEG</sequence>
<evidence type="ECO:0000313" key="1">
    <source>
        <dbReference type="EMBL" id="MBO1432403.1"/>
    </source>
</evidence>
<dbReference type="EMBL" id="JABWSX010000001">
    <property type="protein sequence ID" value="NVL04737.1"/>
    <property type="molecule type" value="Genomic_DNA"/>
</dbReference>
<evidence type="ECO:0000313" key="3">
    <source>
        <dbReference type="Proteomes" id="UP000692816"/>
    </source>
</evidence>
<accession>A0A939RPZ0</accession>
<gene>
    <name evidence="2" type="ORF">HU230_03035</name>
    <name evidence="1" type="ORF">J4P68_23490</name>
</gene>
<dbReference type="EMBL" id="JAGEPA010000001">
    <property type="protein sequence ID" value="MBO1432403.1"/>
    <property type="molecule type" value="Genomic_DNA"/>
</dbReference>
<organism evidence="2">
    <name type="scientific">Bradyrhizobium quebecense</name>
    <dbReference type="NCBI Taxonomy" id="2748629"/>
    <lineage>
        <taxon>Bacteria</taxon>
        <taxon>Pseudomonadati</taxon>
        <taxon>Pseudomonadota</taxon>
        <taxon>Alphaproteobacteria</taxon>
        <taxon>Hyphomicrobiales</taxon>
        <taxon>Nitrobacteraceae</taxon>
        <taxon>Bradyrhizobium</taxon>
    </lineage>
</organism>
<reference evidence="2" key="1">
    <citation type="submission" date="2020-06" db="EMBL/GenBank/DDBJ databases">
        <title>Whole Genome Sequence of Bradyrhizobium sp. Strain 66S1MB.</title>
        <authorList>
            <person name="Bromfield E."/>
            <person name="Cloutier S."/>
        </authorList>
    </citation>
    <scope>NUCLEOTIDE SEQUENCE</scope>
    <source>
        <strain evidence="2">66S1MB</strain>
    </source>
</reference>
<proteinExistence type="predicted"/>
<protein>
    <submittedName>
        <fullName evidence="2">Uncharacterized protein</fullName>
    </submittedName>
</protein>
<comment type="caution">
    <text evidence="2">The sequence shown here is derived from an EMBL/GenBank/DDBJ whole genome shotgun (WGS) entry which is preliminary data.</text>
</comment>